<evidence type="ECO:0000256" key="2">
    <source>
        <dbReference type="ARBA" id="ARBA00022630"/>
    </source>
</evidence>
<dbReference type="EMBL" id="JBHSDP010000015">
    <property type="protein sequence ID" value="MFC4329075.1"/>
    <property type="molecule type" value="Genomic_DNA"/>
</dbReference>
<name>A0ABV8TET8_9ACTN</name>
<dbReference type="Gene3D" id="3.30.9.10">
    <property type="entry name" value="D-Amino Acid Oxidase, subunit A, domain 2"/>
    <property type="match status" value="1"/>
</dbReference>
<dbReference type="SUPFAM" id="SSF51905">
    <property type="entry name" value="FAD/NAD(P)-binding domain"/>
    <property type="match status" value="1"/>
</dbReference>
<dbReference type="InterPro" id="IPR045170">
    <property type="entry name" value="MTOX"/>
</dbReference>
<evidence type="ECO:0000256" key="3">
    <source>
        <dbReference type="ARBA" id="ARBA00022827"/>
    </source>
</evidence>
<evidence type="ECO:0000256" key="5">
    <source>
        <dbReference type="SAM" id="MobiDB-lite"/>
    </source>
</evidence>
<dbReference type="Gene3D" id="3.50.50.60">
    <property type="entry name" value="FAD/NAD(P)-binding domain"/>
    <property type="match status" value="1"/>
</dbReference>
<dbReference type="Pfam" id="PF01266">
    <property type="entry name" value="DAO"/>
    <property type="match status" value="1"/>
</dbReference>
<protein>
    <submittedName>
        <fullName evidence="7">FAD-dependent oxidoreductase</fullName>
    </submittedName>
</protein>
<evidence type="ECO:0000259" key="6">
    <source>
        <dbReference type="Pfam" id="PF01266"/>
    </source>
</evidence>
<gene>
    <name evidence="7" type="ORF">ACFPC0_14840</name>
</gene>
<evidence type="ECO:0000256" key="1">
    <source>
        <dbReference type="ARBA" id="ARBA00001974"/>
    </source>
</evidence>
<dbReference type="PANTHER" id="PTHR10961">
    <property type="entry name" value="PEROXISOMAL SARCOSINE OXIDASE"/>
    <property type="match status" value="1"/>
</dbReference>
<evidence type="ECO:0000256" key="4">
    <source>
        <dbReference type="ARBA" id="ARBA00023002"/>
    </source>
</evidence>
<dbReference type="Proteomes" id="UP001595824">
    <property type="component" value="Unassembled WGS sequence"/>
</dbReference>
<keyword evidence="2" id="KW-0285">Flavoprotein</keyword>
<keyword evidence="4" id="KW-0560">Oxidoreductase</keyword>
<reference evidence="8" key="1">
    <citation type="journal article" date="2019" name="Int. J. Syst. Evol. Microbiol.">
        <title>The Global Catalogue of Microorganisms (GCM) 10K type strain sequencing project: providing services to taxonomists for standard genome sequencing and annotation.</title>
        <authorList>
            <consortium name="The Broad Institute Genomics Platform"/>
            <consortium name="The Broad Institute Genome Sequencing Center for Infectious Disease"/>
            <person name="Wu L."/>
            <person name="Ma J."/>
        </authorList>
    </citation>
    <scope>NUCLEOTIDE SEQUENCE [LARGE SCALE GENOMIC DNA]</scope>
    <source>
        <strain evidence="8">PCU 347</strain>
    </source>
</reference>
<keyword evidence="8" id="KW-1185">Reference proteome</keyword>
<evidence type="ECO:0000313" key="7">
    <source>
        <dbReference type="EMBL" id="MFC4329075.1"/>
    </source>
</evidence>
<comment type="cofactor">
    <cofactor evidence="1">
        <name>FAD</name>
        <dbReference type="ChEBI" id="CHEBI:57692"/>
    </cofactor>
</comment>
<organism evidence="7 8">
    <name type="scientific">Streptomyces andamanensis</name>
    <dbReference type="NCBI Taxonomy" id="1565035"/>
    <lineage>
        <taxon>Bacteria</taxon>
        <taxon>Bacillati</taxon>
        <taxon>Actinomycetota</taxon>
        <taxon>Actinomycetes</taxon>
        <taxon>Kitasatosporales</taxon>
        <taxon>Streptomycetaceae</taxon>
        <taxon>Streptomyces</taxon>
    </lineage>
</organism>
<keyword evidence="3" id="KW-0274">FAD</keyword>
<proteinExistence type="predicted"/>
<dbReference type="InterPro" id="IPR006076">
    <property type="entry name" value="FAD-dep_OxRdtase"/>
</dbReference>
<feature type="domain" description="FAD dependent oxidoreductase" evidence="6">
    <location>
        <begin position="9"/>
        <end position="361"/>
    </location>
</feature>
<dbReference type="RefSeq" id="WP_381739471.1">
    <property type="nucleotide sequence ID" value="NZ_JBHSDP010000015.1"/>
</dbReference>
<comment type="caution">
    <text evidence="7">The sequence shown here is derived from an EMBL/GenBank/DDBJ whole genome shotgun (WGS) entry which is preliminary data.</text>
</comment>
<dbReference type="InterPro" id="IPR036188">
    <property type="entry name" value="FAD/NAD-bd_sf"/>
</dbReference>
<sequence>MTRWDAETAVVGLGSWGASALWRLAARGVDVIGLERFTPGHALGSSSGGARMVRLTGAEHPGLLPLARRSRQLWAELARAGQDGLFTPCGGLLIGPESGPLAGGALRTARAHGVPVRTFTATALRFRFPRHTGVPAHHIGVWEPSAGLVRPRRAVRAAVALAERAGARVHTDSRVVRVERVPGGVRLHTATGSVTARQAVLTAGAWLPGLVPGLPVQPVRAPFSRFRPLDVADSGFDLEGFPVFRRELDDGRILWGSGAQGGDDVGLGLDDGGAAKPVDPEDTDRSVTADDWSDLARVLPAKVPGLETLPVRTAVGTRTRTPDGLFVCGRPGGDPRLVVAGGGGADSAAYAPGVGDALADLVQGAAGAAGLDFLSPDRFG</sequence>
<feature type="region of interest" description="Disordered" evidence="5">
    <location>
        <begin position="265"/>
        <end position="287"/>
    </location>
</feature>
<evidence type="ECO:0000313" key="8">
    <source>
        <dbReference type="Proteomes" id="UP001595824"/>
    </source>
</evidence>
<accession>A0ABV8TET8</accession>
<dbReference type="PANTHER" id="PTHR10961:SF7">
    <property type="entry name" value="FAD DEPENDENT OXIDOREDUCTASE DOMAIN-CONTAINING PROTEIN"/>
    <property type="match status" value="1"/>
</dbReference>